<accession>A0A0B2VND8</accession>
<gene>
    <name evidence="1" type="ORF">Tcan_07918</name>
</gene>
<evidence type="ECO:0000313" key="1">
    <source>
        <dbReference type="EMBL" id="KHN82565.1"/>
    </source>
</evidence>
<evidence type="ECO:0000313" key="2">
    <source>
        <dbReference type="Proteomes" id="UP000031036"/>
    </source>
</evidence>
<sequence length="64" mass="7328">MVSLNNKLKQPKEWLCSACVCIPVKSRHRTEGRGDLRTPIRQRKINGAENDCFQGNLISFEALR</sequence>
<keyword evidence="2" id="KW-1185">Reference proteome</keyword>
<dbReference type="EMBL" id="JPKZ01001336">
    <property type="protein sequence ID" value="KHN82565.1"/>
    <property type="molecule type" value="Genomic_DNA"/>
</dbReference>
<name>A0A0B2VND8_TOXCA</name>
<reference evidence="1 2" key="1">
    <citation type="submission" date="2014-11" db="EMBL/GenBank/DDBJ databases">
        <title>Genetic blueprint of the zoonotic pathogen Toxocara canis.</title>
        <authorList>
            <person name="Zhu X.-Q."/>
            <person name="Korhonen P.K."/>
            <person name="Cai H."/>
            <person name="Young N.D."/>
            <person name="Nejsum P."/>
            <person name="von Samson-Himmelstjerna G."/>
            <person name="Boag P.R."/>
            <person name="Tan P."/>
            <person name="Li Q."/>
            <person name="Min J."/>
            <person name="Yang Y."/>
            <person name="Wang X."/>
            <person name="Fang X."/>
            <person name="Hall R.S."/>
            <person name="Hofmann A."/>
            <person name="Sternberg P.W."/>
            <person name="Jex A.R."/>
            <person name="Gasser R.B."/>
        </authorList>
    </citation>
    <scope>NUCLEOTIDE SEQUENCE [LARGE SCALE GENOMIC DNA]</scope>
    <source>
        <strain evidence="1">PN_DK_2014</strain>
    </source>
</reference>
<dbReference type="Proteomes" id="UP000031036">
    <property type="component" value="Unassembled WGS sequence"/>
</dbReference>
<dbReference type="AlphaFoldDB" id="A0A0B2VND8"/>
<protein>
    <submittedName>
        <fullName evidence="1">Uncharacterized protein</fullName>
    </submittedName>
</protein>
<comment type="caution">
    <text evidence="1">The sequence shown here is derived from an EMBL/GenBank/DDBJ whole genome shotgun (WGS) entry which is preliminary data.</text>
</comment>
<organism evidence="1 2">
    <name type="scientific">Toxocara canis</name>
    <name type="common">Canine roundworm</name>
    <dbReference type="NCBI Taxonomy" id="6265"/>
    <lineage>
        <taxon>Eukaryota</taxon>
        <taxon>Metazoa</taxon>
        <taxon>Ecdysozoa</taxon>
        <taxon>Nematoda</taxon>
        <taxon>Chromadorea</taxon>
        <taxon>Rhabditida</taxon>
        <taxon>Spirurina</taxon>
        <taxon>Ascaridomorpha</taxon>
        <taxon>Ascaridoidea</taxon>
        <taxon>Toxocaridae</taxon>
        <taxon>Toxocara</taxon>
    </lineage>
</organism>
<proteinExistence type="predicted"/>